<dbReference type="RefSeq" id="WP_147664843.1">
    <property type="nucleotide sequence ID" value="NZ_CP042905.2"/>
</dbReference>
<dbReference type="EMBL" id="CP042905">
    <property type="protein sequence ID" value="QEE17966.1"/>
    <property type="molecule type" value="Genomic_DNA"/>
</dbReference>
<dbReference type="InterPro" id="IPR036520">
    <property type="entry name" value="UPF0759_sf"/>
</dbReference>
<name>A0A5B9DGW3_9ARCH</name>
<dbReference type="PANTHER" id="PTHR30348:SF4">
    <property type="entry name" value="DUF72 DOMAIN-CONTAINING PROTEIN"/>
    <property type="match status" value="1"/>
</dbReference>
<reference evidence="1 2" key="1">
    <citation type="journal article" date="2020" name="Nature">
        <title>Isolation of an archaeon at the prokaryote-eukaryote interface.</title>
        <authorList>
            <person name="Imachi H."/>
            <person name="Nobu M.K."/>
            <person name="Nakahara N."/>
            <person name="Morono Y."/>
            <person name="Ogawara M."/>
            <person name="Takaki Y."/>
            <person name="Takano Y."/>
            <person name="Uematsu K."/>
            <person name="Ikuta T."/>
            <person name="Ito M."/>
            <person name="Matsui Y."/>
            <person name="Miyazaki M."/>
            <person name="Murata K."/>
            <person name="Saito Y."/>
            <person name="Sakai S."/>
            <person name="Song C."/>
            <person name="Tasumi E."/>
            <person name="Yamanaka Y."/>
            <person name="Yamaguchi T."/>
            <person name="Kamagata Y."/>
            <person name="Tamaki H."/>
            <person name="Takai K."/>
        </authorList>
    </citation>
    <scope>NUCLEOTIDE SEQUENCE [LARGE SCALE GENOMIC DNA]</scope>
    <source>
        <strain evidence="1 2">MK-D1</strain>
    </source>
</reference>
<dbReference type="Gene3D" id="3.20.20.410">
    <property type="entry name" value="Protein of unknown function UPF0759"/>
    <property type="match status" value="1"/>
</dbReference>
<dbReference type="InterPro" id="IPR002763">
    <property type="entry name" value="DUF72"/>
</dbReference>
<protein>
    <submittedName>
        <fullName evidence="1">DUF72 domain-containing protein</fullName>
    </submittedName>
</protein>
<proteinExistence type="predicted"/>
<keyword evidence="2" id="KW-1185">Reference proteome</keyword>
<sequence length="268" mass="32439">MESNVFVGCAGWSYKDWKGVFYPKTMQPSEYLSYYSKIFDFAEVNSTFYNIPSENTIISWEKKTPDNFRFSIKIWQEFTHKKRFFNINQKISSFFSRFNNIKHKISIFLLQFPPNFKYTPSSNKNLRNLLESLPQDYNYAVELRNTSWYKQDIINNYTDLSNVFMVLSHRFGHEVFYPENQKIQYLRMIGDRKLTVFNKIQRNELEVFEDTVLLVKNYRKSPEITDIFVIFNNHFRGFSPQDVNEFKKKIGLPYKEFNKQRNLFDYIH</sequence>
<dbReference type="SUPFAM" id="SSF117396">
    <property type="entry name" value="TM1631-like"/>
    <property type="match status" value="1"/>
</dbReference>
<gene>
    <name evidence="1" type="ORF">DSAG12_03804</name>
</gene>
<evidence type="ECO:0000313" key="2">
    <source>
        <dbReference type="Proteomes" id="UP000321408"/>
    </source>
</evidence>
<dbReference type="KEGG" id="psyt:DSAG12_03804"/>
<accession>A0A5B9DGW3</accession>
<reference evidence="1 2" key="2">
    <citation type="journal article" date="2024" name="Int. J. Syst. Evol. Microbiol.">
        <title>Promethearchaeum syntrophicum gen. nov., sp. nov., an anaerobic, obligately syntrophic archaeon, the first isolate of the lineage 'Asgard' archaea, and proposal of the new archaeal phylum Promethearchaeota phyl. nov. and kingdom Promethearchaeati regn. nov.</title>
        <authorList>
            <person name="Imachi H."/>
            <person name="Nobu M.K."/>
            <person name="Kato S."/>
            <person name="Takaki Y."/>
            <person name="Miyazaki M."/>
            <person name="Miyata M."/>
            <person name="Ogawara M."/>
            <person name="Saito Y."/>
            <person name="Sakai S."/>
            <person name="Tahara Y.O."/>
            <person name="Takano Y."/>
            <person name="Tasumi E."/>
            <person name="Uematsu K."/>
            <person name="Yoshimura T."/>
            <person name="Itoh T."/>
            <person name="Ohkuma M."/>
            <person name="Takai K."/>
        </authorList>
    </citation>
    <scope>NUCLEOTIDE SEQUENCE [LARGE SCALE GENOMIC DNA]</scope>
    <source>
        <strain evidence="1 2">MK-D1</strain>
    </source>
</reference>
<dbReference type="GeneID" id="41331772"/>
<dbReference type="Proteomes" id="UP000321408">
    <property type="component" value="Chromosome"/>
</dbReference>
<organism evidence="1 2">
    <name type="scientific">Promethearchaeum syntrophicum</name>
    <dbReference type="NCBI Taxonomy" id="2594042"/>
    <lineage>
        <taxon>Archaea</taxon>
        <taxon>Promethearchaeati</taxon>
        <taxon>Promethearchaeota</taxon>
        <taxon>Promethearchaeia</taxon>
        <taxon>Promethearchaeales</taxon>
        <taxon>Promethearchaeaceae</taxon>
        <taxon>Promethearchaeum</taxon>
    </lineage>
</organism>
<dbReference type="OrthoDB" id="35747at2157"/>
<dbReference type="PANTHER" id="PTHR30348">
    <property type="entry name" value="UNCHARACTERIZED PROTEIN YECE"/>
    <property type="match status" value="1"/>
</dbReference>
<evidence type="ECO:0000313" key="1">
    <source>
        <dbReference type="EMBL" id="QEE17966.1"/>
    </source>
</evidence>
<dbReference type="AlphaFoldDB" id="A0A5B9DGW3"/>
<dbReference type="Pfam" id="PF01904">
    <property type="entry name" value="DUF72"/>
    <property type="match status" value="1"/>
</dbReference>